<name>A0AAD2H344_9AGAR</name>
<evidence type="ECO:0000256" key="1">
    <source>
        <dbReference type="SAM" id="MobiDB-lite"/>
    </source>
</evidence>
<gene>
    <name evidence="2" type="ORF">MYCIT1_LOCUS9693</name>
</gene>
<keyword evidence="3" id="KW-1185">Reference proteome</keyword>
<accession>A0AAD2H344</accession>
<evidence type="ECO:0000313" key="2">
    <source>
        <dbReference type="EMBL" id="CAK5267304.1"/>
    </source>
</evidence>
<protein>
    <submittedName>
        <fullName evidence="2">Uncharacterized protein</fullName>
    </submittedName>
</protein>
<proteinExistence type="predicted"/>
<feature type="non-terminal residue" evidence="2">
    <location>
        <position position="90"/>
    </location>
</feature>
<organism evidence="2 3">
    <name type="scientific">Mycena citricolor</name>
    <dbReference type="NCBI Taxonomy" id="2018698"/>
    <lineage>
        <taxon>Eukaryota</taxon>
        <taxon>Fungi</taxon>
        <taxon>Dikarya</taxon>
        <taxon>Basidiomycota</taxon>
        <taxon>Agaricomycotina</taxon>
        <taxon>Agaricomycetes</taxon>
        <taxon>Agaricomycetidae</taxon>
        <taxon>Agaricales</taxon>
        <taxon>Marasmiineae</taxon>
        <taxon>Mycenaceae</taxon>
        <taxon>Mycena</taxon>
    </lineage>
</organism>
<feature type="region of interest" description="Disordered" evidence="1">
    <location>
        <begin position="1"/>
        <end position="20"/>
    </location>
</feature>
<evidence type="ECO:0000313" key="3">
    <source>
        <dbReference type="Proteomes" id="UP001295794"/>
    </source>
</evidence>
<comment type="caution">
    <text evidence="2">The sequence shown here is derived from an EMBL/GenBank/DDBJ whole genome shotgun (WGS) entry which is preliminary data.</text>
</comment>
<sequence length="90" mass="9968">MTEHARFSLPDRQPAGRSDSIHRSATIAGVIRREEIRAGRQRAGIPAQRRGSRFRQTAACDRLGEDVLVHVPQPLEVGGEKDVEIAGRDE</sequence>
<dbReference type="EMBL" id="CAVNYO010000118">
    <property type="protein sequence ID" value="CAK5267304.1"/>
    <property type="molecule type" value="Genomic_DNA"/>
</dbReference>
<dbReference type="AlphaFoldDB" id="A0AAD2H344"/>
<reference evidence="2" key="1">
    <citation type="submission" date="2023-11" db="EMBL/GenBank/DDBJ databases">
        <authorList>
            <person name="De Vega J J."/>
            <person name="De Vega J J."/>
        </authorList>
    </citation>
    <scope>NUCLEOTIDE SEQUENCE</scope>
</reference>
<dbReference type="Proteomes" id="UP001295794">
    <property type="component" value="Unassembled WGS sequence"/>
</dbReference>